<dbReference type="InterPro" id="IPR014284">
    <property type="entry name" value="RNA_pol_sigma-70_dom"/>
</dbReference>
<sequence length="211" mass="24024">MEHLLTGLPGSPEYPTLRDQLTLFYSEGYLHRFFRKRGCTHHECEDLTHEVFLRVCKSLNTLKKAGSVKSWVYTIARNVFADYLKSTKGKCTRDGESVKIVSLEAEDGPGSTDSLPERVAASRSPTPEEALLQGEEQAMKQHRLKLLKTAIEQLPTQRRHVILLRYYQQYSILEVAAIKKLSPGAVKATQSQAVQQLRERLGDEFQFDIDM</sequence>
<evidence type="ECO:0000259" key="7">
    <source>
        <dbReference type="Pfam" id="PF04542"/>
    </source>
</evidence>
<protein>
    <submittedName>
        <fullName evidence="9">RNA polymerase sigma factor</fullName>
    </submittedName>
</protein>
<organism evidence="9 10">
    <name type="scientific">Sulfidibacter corallicola</name>
    <dbReference type="NCBI Taxonomy" id="2818388"/>
    <lineage>
        <taxon>Bacteria</taxon>
        <taxon>Pseudomonadati</taxon>
        <taxon>Acidobacteriota</taxon>
        <taxon>Holophagae</taxon>
        <taxon>Acanthopleuribacterales</taxon>
        <taxon>Acanthopleuribacteraceae</taxon>
        <taxon>Sulfidibacter</taxon>
    </lineage>
</organism>
<dbReference type="InterPro" id="IPR036388">
    <property type="entry name" value="WH-like_DNA-bd_sf"/>
</dbReference>
<evidence type="ECO:0000259" key="8">
    <source>
        <dbReference type="Pfam" id="PF08281"/>
    </source>
</evidence>
<keyword evidence="2" id="KW-0805">Transcription regulation</keyword>
<dbReference type="SUPFAM" id="SSF88659">
    <property type="entry name" value="Sigma3 and sigma4 domains of RNA polymerase sigma factors"/>
    <property type="match status" value="1"/>
</dbReference>
<dbReference type="PANTHER" id="PTHR43133:SF8">
    <property type="entry name" value="RNA POLYMERASE SIGMA FACTOR HI_1459-RELATED"/>
    <property type="match status" value="1"/>
</dbReference>
<comment type="similarity">
    <text evidence="1">Belongs to the sigma-70 factor family. ECF subfamily.</text>
</comment>
<dbReference type="AlphaFoldDB" id="A0A8A4TPA0"/>
<dbReference type="InterPro" id="IPR007627">
    <property type="entry name" value="RNA_pol_sigma70_r2"/>
</dbReference>
<evidence type="ECO:0000256" key="1">
    <source>
        <dbReference type="ARBA" id="ARBA00010641"/>
    </source>
</evidence>
<evidence type="ECO:0000313" key="10">
    <source>
        <dbReference type="Proteomes" id="UP000663929"/>
    </source>
</evidence>
<dbReference type="PANTHER" id="PTHR43133">
    <property type="entry name" value="RNA POLYMERASE ECF-TYPE SIGMA FACTO"/>
    <property type="match status" value="1"/>
</dbReference>
<keyword evidence="4" id="KW-0238">DNA-binding</keyword>
<dbReference type="GO" id="GO:0016987">
    <property type="term" value="F:sigma factor activity"/>
    <property type="evidence" value="ECO:0007669"/>
    <property type="project" value="UniProtKB-KW"/>
</dbReference>
<dbReference type="EMBL" id="CP071793">
    <property type="protein sequence ID" value="QTD51796.1"/>
    <property type="molecule type" value="Genomic_DNA"/>
</dbReference>
<dbReference type="Pfam" id="PF08281">
    <property type="entry name" value="Sigma70_r4_2"/>
    <property type="match status" value="1"/>
</dbReference>
<evidence type="ECO:0000256" key="2">
    <source>
        <dbReference type="ARBA" id="ARBA00023015"/>
    </source>
</evidence>
<dbReference type="InterPro" id="IPR013249">
    <property type="entry name" value="RNA_pol_sigma70_r4_t2"/>
</dbReference>
<gene>
    <name evidence="9" type="ORF">J3U87_04940</name>
</gene>
<evidence type="ECO:0000313" key="9">
    <source>
        <dbReference type="EMBL" id="QTD51796.1"/>
    </source>
</evidence>
<keyword evidence="5" id="KW-0804">Transcription</keyword>
<dbReference type="SUPFAM" id="SSF88946">
    <property type="entry name" value="Sigma2 domain of RNA polymerase sigma factors"/>
    <property type="match status" value="1"/>
</dbReference>
<dbReference type="CDD" id="cd06171">
    <property type="entry name" value="Sigma70_r4"/>
    <property type="match status" value="1"/>
</dbReference>
<evidence type="ECO:0000256" key="5">
    <source>
        <dbReference type="ARBA" id="ARBA00023163"/>
    </source>
</evidence>
<dbReference type="Proteomes" id="UP000663929">
    <property type="component" value="Chromosome"/>
</dbReference>
<dbReference type="NCBIfam" id="TIGR02937">
    <property type="entry name" value="sigma70-ECF"/>
    <property type="match status" value="1"/>
</dbReference>
<proteinExistence type="inferred from homology"/>
<accession>A0A8A4TPA0</accession>
<evidence type="ECO:0000256" key="4">
    <source>
        <dbReference type="ARBA" id="ARBA00023125"/>
    </source>
</evidence>
<dbReference type="KEGG" id="scor:J3U87_04940"/>
<feature type="domain" description="RNA polymerase sigma-70 region 2" evidence="7">
    <location>
        <begin position="30"/>
        <end position="87"/>
    </location>
</feature>
<name>A0A8A4TPA0_SULCO</name>
<evidence type="ECO:0000256" key="6">
    <source>
        <dbReference type="SAM" id="MobiDB-lite"/>
    </source>
</evidence>
<dbReference type="InterPro" id="IPR013325">
    <property type="entry name" value="RNA_pol_sigma_r2"/>
</dbReference>
<feature type="domain" description="RNA polymerase sigma factor 70 region 4 type 2" evidence="8">
    <location>
        <begin position="146"/>
        <end position="197"/>
    </location>
</feature>
<dbReference type="Pfam" id="PF04542">
    <property type="entry name" value="Sigma70_r2"/>
    <property type="match status" value="1"/>
</dbReference>
<dbReference type="Gene3D" id="1.10.1740.10">
    <property type="match status" value="1"/>
</dbReference>
<keyword evidence="10" id="KW-1185">Reference proteome</keyword>
<keyword evidence="3" id="KW-0731">Sigma factor</keyword>
<dbReference type="InterPro" id="IPR013324">
    <property type="entry name" value="RNA_pol_sigma_r3/r4-like"/>
</dbReference>
<dbReference type="RefSeq" id="WP_237381917.1">
    <property type="nucleotide sequence ID" value="NZ_CP071793.1"/>
</dbReference>
<dbReference type="InterPro" id="IPR039425">
    <property type="entry name" value="RNA_pol_sigma-70-like"/>
</dbReference>
<dbReference type="GO" id="GO:0003677">
    <property type="term" value="F:DNA binding"/>
    <property type="evidence" value="ECO:0007669"/>
    <property type="project" value="UniProtKB-KW"/>
</dbReference>
<evidence type="ECO:0000256" key="3">
    <source>
        <dbReference type="ARBA" id="ARBA00023082"/>
    </source>
</evidence>
<reference evidence="9" key="1">
    <citation type="submission" date="2021-03" db="EMBL/GenBank/DDBJ databases">
        <title>Acanthopleuribacteraceae sp. M133.</title>
        <authorList>
            <person name="Wang G."/>
        </authorList>
    </citation>
    <scope>NUCLEOTIDE SEQUENCE</scope>
    <source>
        <strain evidence="9">M133</strain>
    </source>
</reference>
<feature type="region of interest" description="Disordered" evidence="6">
    <location>
        <begin position="105"/>
        <end position="125"/>
    </location>
</feature>
<dbReference type="Gene3D" id="1.10.10.10">
    <property type="entry name" value="Winged helix-like DNA-binding domain superfamily/Winged helix DNA-binding domain"/>
    <property type="match status" value="1"/>
</dbReference>
<dbReference type="GO" id="GO:0006352">
    <property type="term" value="P:DNA-templated transcription initiation"/>
    <property type="evidence" value="ECO:0007669"/>
    <property type="project" value="InterPro"/>
</dbReference>